<evidence type="ECO:0000313" key="3">
    <source>
        <dbReference type="EMBL" id="SYX87504.1"/>
    </source>
</evidence>
<feature type="domain" description="DUF6930" evidence="1">
    <location>
        <begin position="230"/>
        <end position="345"/>
    </location>
</feature>
<dbReference type="InterPro" id="IPR054216">
    <property type="entry name" value="DUF6930"/>
</dbReference>
<evidence type="ECO:0000259" key="1">
    <source>
        <dbReference type="Pfam" id="PF22007"/>
    </source>
</evidence>
<reference evidence="4" key="1">
    <citation type="submission" date="2018-08" db="EMBL/GenBank/DDBJ databases">
        <authorList>
            <person name="Chevrot R."/>
        </authorList>
    </citation>
    <scope>NUCLEOTIDE SEQUENCE [LARGE SCALE GENOMIC DNA]</scope>
</reference>
<proteinExistence type="predicted"/>
<dbReference type="RefSeq" id="WP_138189088.1">
    <property type="nucleotide sequence ID" value="NZ_LS992241.1"/>
</dbReference>
<gene>
    <name evidence="3" type="ORF">PBLR_15934</name>
</gene>
<organism evidence="3 4">
    <name type="scientific">Paenibacillus alvei</name>
    <name type="common">Bacillus alvei</name>
    <dbReference type="NCBI Taxonomy" id="44250"/>
    <lineage>
        <taxon>Bacteria</taxon>
        <taxon>Bacillati</taxon>
        <taxon>Bacillota</taxon>
        <taxon>Bacilli</taxon>
        <taxon>Bacillales</taxon>
        <taxon>Paenibacillaceae</taxon>
        <taxon>Paenibacillus</taxon>
    </lineage>
</organism>
<sequence>MTEAKKKSEQKSTEQEVELTAEQKLWARLYEAASAFKKQASWEWMPENVIFGVSNPEDGEVGYCTIMNGTDYLFGLALFRGGEGLESLNSMMLDNHEQNAWLHRQKCIMVTFEDRTDLEKHDLAQIKELGFRFRGRNAWPMFRAYDPGFVPWTLDEKQVSFLAIALEQAIDLAARVKKDNEVMTAPQSGQVLVRTPDNKKWVDRWMDPDFVLERPVKVEIEDRDRLNDVMNRFPNKKGQWETEFFYAPVAVKGEGERPYYPRLCLWVDRTTRAAVGFHVAYDDNFEQEFLNHFLQLIEEQGVRPQKLIIRTNECVDLFEKTAQRLKIRIERESHLAYLEEARGDLFDYFSKQEG</sequence>
<evidence type="ECO:0000313" key="4">
    <source>
        <dbReference type="Proteomes" id="UP000304148"/>
    </source>
</evidence>
<name>A0A383RM10_PAEAL</name>
<accession>A0A383RM10</accession>
<dbReference type="Pfam" id="PF23988">
    <property type="entry name" value="DUF7309"/>
    <property type="match status" value="1"/>
</dbReference>
<dbReference type="EMBL" id="LS992241">
    <property type="protein sequence ID" value="SYX87504.1"/>
    <property type="molecule type" value="Genomic_DNA"/>
</dbReference>
<dbReference type="Proteomes" id="UP000304148">
    <property type="component" value="Chromosome"/>
</dbReference>
<evidence type="ECO:0000259" key="2">
    <source>
        <dbReference type="Pfam" id="PF23988"/>
    </source>
</evidence>
<dbReference type="InterPro" id="IPR055733">
    <property type="entry name" value="DUF7309"/>
</dbReference>
<dbReference type="AlphaFoldDB" id="A0A383RM10"/>
<dbReference type="Pfam" id="PF22007">
    <property type="entry name" value="DUF6930"/>
    <property type="match status" value="1"/>
</dbReference>
<feature type="domain" description="DUF7309" evidence="2">
    <location>
        <begin position="26"/>
        <end position="194"/>
    </location>
</feature>
<protein>
    <submittedName>
        <fullName evidence="3">Uncharacterized protein</fullName>
    </submittedName>
</protein>